<dbReference type="InterPro" id="IPR019600">
    <property type="entry name" value="Hemin_uptake_protein_HemP"/>
</dbReference>
<dbReference type="Pfam" id="PF10636">
    <property type="entry name" value="hemP"/>
    <property type="match status" value="1"/>
</dbReference>
<dbReference type="AlphaFoldDB" id="B8ENT9"/>
<evidence type="ECO:0000313" key="2">
    <source>
        <dbReference type="EMBL" id="ACK50875.1"/>
    </source>
</evidence>
<feature type="region of interest" description="Disordered" evidence="1">
    <location>
        <begin position="1"/>
        <end position="25"/>
    </location>
</feature>
<sequence length="60" mass="6799">MKHSNIKSDDPPPNSDAAPQDAHVVSSEELFASRREIIILHGSERYRLRLTSNDKLILTK</sequence>
<dbReference type="eggNOG" id="COG4256">
    <property type="taxonomic scope" value="Bacteria"/>
</dbReference>
<evidence type="ECO:0000313" key="3">
    <source>
        <dbReference type="Proteomes" id="UP000002257"/>
    </source>
</evidence>
<gene>
    <name evidence="2" type="ordered locus">Msil_1930</name>
</gene>
<proteinExistence type="predicted"/>
<protein>
    <recommendedName>
        <fullName evidence="4">Hemin uptake protein HemP</fullName>
    </recommendedName>
</protein>
<evidence type="ECO:0008006" key="4">
    <source>
        <dbReference type="Google" id="ProtNLM"/>
    </source>
</evidence>
<reference evidence="2 3" key="1">
    <citation type="journal article" date="2010" name="J. Bacteriol.">
        <title>Complete genome sequence of the aerobic facultative methanotroph Methylocella silvestris BL2.</title>
        <authorList>
            <person name="Chen Y."/>
            <person name="Crombie A."/>
            <person name="Rahman M.T."/>
            <person name="Dedysh S.N."/>
            <person name="Liesack W."/>
            <person name="Stott M.B."/>
            <person name="Alam M."/>
            <person name="Theisen A.R."/>
            <person name="Murrell J.C."/>
            <person name="Dunfield P.F."/>
        </authorList>
    </citation>
    <scope>NUCLEOTIDE SEQUENCE [LARGE SCALE GENOMIC DNA]</scope>
    <source>
        <strain evidence="3">DSM 15510 / CIP 108128 / LMG 27833 / NCIMB 13906 / BL2</strain>
    </source>
</reference>
<dbReference type="KEGG" id="msl:Msil_1930"/>
<evidence type="ECO:0000256" key="1">
    <source>
        <dbReference type="SAM" id="MobiDB-lite"/>
    </source>
</evidence>
<dbReference type="Proteomes" id="UP000002257">
    <property type="component" value="Chromosome"/>
</dbReference>
<name>B8ENT9_METSB</name>
<keyword evidence="3" id="KW-1185">Reference proteome</keyword>
<dbReference type="Gene3D" id="2.10.70.10">
    <property type="entry name" value="Complement Module, domain 1"/>
    <property type="match status" value="1"/>
</dbReference>
<dbReference type="STRING" id="395965.Msil_1930"/>
<dbReference type="OrthoDB" id="7870498at2"/>
<dbReference type="EMBL" id="CP001280">
    <property type="protein sequence ID" value="ACK50875.1"/>
    <property type="molecule type" value="Genomic_DNA"/>
</dbReference>
<feature type="compositionally biased region" description="Basic and acidic residues" evidence="1">
    <location>
        <begin position="1"/>
        <end position="10"/>
    </location>
</feature>
<dbReference type="HOGENOM" id="CLU_206567_0_0_5"/>
<organism evidence="2 3">
    <name type="scientific">Methylocella silvestris (strain DSM 15510 / CIP 108128 / LMG 27833 / NCIMB 13906 / BL2)</name>
    <dbReference type="NCBI Taxonomy" id="395965"/>
    <lineage>
        <taxon>Bacteria</taxon>
        <taxon>Pseudomonadati</taxon>
        <taxon>Pseudomonadota</taxon>
        <taxon>Alphaproteobacteria</taxon>
        <taxon>Hyphomicrobiales</taxon>
        <taxon>Beijerinckiaceae</taxon>
        <taxon>Methylocella</taxon>
    </lineage>
</organism>
<accession>B8ENT9</accession>